<dbReference type="Pfam" id="PF00415">
    <property type="entry name" value="RCC1"/>
    <property type="match status" value="3"/>
</dbReference>
<dbReference type="PANTHER" id="PTHR46337">
    <property type="entry name" value="RCC1-LIKE G EXCHANGING FACTOR-LIKE PROTEIN"/>
    <property type="match status" value="1"/>
</dbReference>
<dbReference type="PROSITE" id="PS00626">
    <property type="entry name" value="RCC1_2"/>
    <property type="match status" value="2"/>
</dbReference>
<feature type="repeat" description="RCC1" evidence="1">
    <location>
        <begin position="289"/>
        <end position="343"/>
    </location>
</feature>
<dbReference type="Gene3D" id="2.130.10.30">
    <property type="entry name" value="Regulator of chromosome condensation 1/beta-lactamase-inhibitor protein II"/>
    <property type="match status" value="2"/>
</dbReference>
<dbReference type="PANTHER" id="PTHR46337:SF1">
    <property type="entry name" value="RCC1-LIKE G EXCHANGING FACTOR-LIKE PROTEIN"/>
    <property type="match status" value="1"/>
</dbReference>
<dbReference type="InterPro" id="IPR009091">
    <property type="entry name" value="RCC1/BLIP-II"/>
</dbReference>
<dbReference type="PROSITE" id="PS50012">
    <property type="entry name" value="RCC1_3"/>
    <property type="match status" value="7"/>
</dbReference>
<feature type="repeat" description="RCC1" evidence="1">
    <location>
        <begin position="344"/>
        <end position="401"/>
    </location>
</feature>
<gene>
    <name evidence="3" type="primary">LOC112044280</name>
</gene>
<dbReference type="RefSeq" id="XP_023935847.2">
    <property type="nucleotide sequence ID" value="XM_024080079.2"/>
</dbReference>
<dbReference type="GO" id="GO:0005743">
    <property type="term" value="C:mitochondrial inner membrane"/>
    <property type="evidence" value="ECO:0007669"/>
    <property type="project" value="TreeGrafter"/>
</dbReference>
<organism evidence="2 3">
    <name type="scientific">Bicyclus anynana</name>
    <name type="common">Squinting bush brown butterfly</name>
    <dbReference type="NCBI Taxonomy" id="110368"/>
    <lineage>
        <taxon>Eukaryota</taxon>
        <taxon>Metazoa</taxon>
        <taxon>Ecdysozoa</taxon>
        <taxon>Arthropoda</taxon>
        <taxon>Hexapoda</taxon>
        <taxon>Insecta</taxon>
        <taxon>Pterygota</taxon>
        <taxon>Neoptera</taxon>
        <taxon>Endopterygota</taxon>
        <taxon>Lepidoptera</taxon>
        <taxon>Glossata</taxon>
        <taxon>Ditrysia</taxon>
        <taxon>Papilionoidea</taxon>
        <taxon>Nymphalidae</taxon>
        <taxon>Satyrinae</taxon>
        <taxon>Satyrini</taxon>
        <taxon>Mycalesina</taxon>
        <taxon>Bicyclus</taxon>
    </lineage>
</organism>
<dbReference type="GO" id="GO:0070131">
    <property type="term" value="P:positive regulation of mitochondrial translation"/>
    <property type="evidence" value="ECO:0007669"/>
    <property type="project" value="TreeGrafter"/>
</dbReference>
<feature type="repeat" description="RCC1" evidence="1">
    <location>
        <begin position="236"/>
        <end position="288"/>
    </location>
</feature>
<dbReference type="GO" id="GO:0019843">
    <property type="term" value="F:rRNA binding"/>
    <property type="evidence" value="ECO:0007669"/>
    <property type="project" value="TreeGrafter"/>
</dbReference>
<dbReference type="Pfam" id="PF13540">
    <property type="entry name" value="RCC1_2"/>
    <property type="match status" value="3"/>
</dbReference>
<feature type="repeat" description="RCC1" evidence="1">
    <location>
        <begin position="118"/>
        <end position="178"/>
    </location>
</feature>
<dbReference type="InterPro" id="IPR053035">
    <property type="entry name" value="Mitochondrial_GEF_domain"/>
</dbReference>
<evidence type="ECO:0000256" key="1">
    <source>
        <dbReference type="PROSITE-ProRule" id="PRU00235"/>
    </source>
</evidence>
<reference evidence="3" key="2">
    <citation type="submission" date="2025-08" db="UniProtKB">
        <authorList>
            <consortium name="RefSeq"/>
        </authorList>
    </citation>
    <scope>IDENTIFICATION</scope>
</reference>
<dbReference type="AlphaFoldDB" id="A0A6J1MSH0"/>
<dbReference type="OrthoDB" id="70707at2759"/>
<dbReference type="KEGG" id="bany:112044280"/>
<reference evidence="2" key="1">
    <citation type="submission" date="2025-05" db="UniProtKB">
        <authorList>
            <consortium name="RefSeq"/>
        </authorList>
    </citation>
    <scope>NUCLEOTIDE SEQUENCE [LARGE SCALE GENOMIC DNA]</scope>
</reference>
<protein>
    <submittedName>
        <fullName evidence="3">RCC1-like G exchanging factor-like protein isoform X1</fullName>
    </submittedName>
</protein>
<evidence type="ECO:0000313" key="3">
    <source>
        <dbReference type="RefSeq" id="XP_023935847.2"/>
    </source>
</evidence>
<sequence>MNKLKLFISQRSPAIVVSRFVTTKKKIHDPNEEEQLPIFQYPVSKSSDRRVYVWGLAETGALGIHMPRYKKSGKKAYKNNFNLVWHPMRSSFCERFDVLKIACGYGFTVAAVKTTEQHKVFGTGINTDSQIGYHAPRIGHPLEMLLSPAPIYIPYTSLETKITGLAAGRAHTLIQTDNEGVYSVGNNAYGQCGRKINPNEEYRGSMASHNIKSLGKEKIIDVCCGQDHSLFITEGGRVYACGWGADGQTGLGTYNNQGHPALVKGDVTSENIVKVASTADCVLALNDKGELFGWGNSEYGQVPMSNNQQQVNMSYALVNFTKGLGKIVDVAAGGSFCLICNEQGDVFVWGFGLLGLGPNVQHSTRPKQIPAPLFGRNEFNPDSMITKVACGIGHLAAITDKGDLYMWGRNRHGCLGLGHDKDQHFPLKISIGAHVLSVHCSVDHTVAMCKPFT</sequence>
<dbReference type="GeneID" id="112044280"/>
<dbReference type="InterPro" id="IPR000408">
    <property type="entry name" value="Reg_chr_condens"/>
</dbReference>
<proteinExistence type="predicted"/>
<accession>A0A6J1MSH0</accession>
<dbReference type="Proteomes" id="UP001652582">
    <property type="component" value="Chromosome 1"/>
</dbReference>
<evidence type="ECO:0000313" key="2">
    <source>
        <dbReference type="Proteomes" id="UP001652582"/>
    </source>
</evidence>
<feature type="repeat" description="RCC1" evidence="1">
    <location>
        <begin position="179"/>
        <end position="235"/>
    </location>
</feature>
<dbReference type="SUPFAM" id="SSF50985">
    <property type="entry name" value="RCC1/BLIP-II"/>
    <property type="match status" value="1"/>
</dbReference>
<feature type="repeat" description="RCC1" evidence="1">
    <location>
        <begin position="402"/>
        <end position="451"/>
    </location>
</feature>
<feature type="repeat" description="RCC1" evidence="1">
    <location>
        <begin position="49"/>
        <end position="114"/>
    </location>
</feature>
<keyword evidence="2" id="KW-1185">Reference proteome</keyword>
<dbReference type="GO" id="GO:0005085">
    <property type="term" value="F:guanyl-nucleotide exchange factor activity"/>
    <property type="evidence" value="ECO:0007669"/>
    <property type="project" value="TreeGrafter"/>
</dbReference>
<name>A0A6J1MSH0_BICAN</name>
<dbReference type="PRINTS" id="PR00633">
    <property type="entry name" value="RCCNDNSATION"/>
</dbReference>